<dbReference type="EMBL" id="JBBWWQ010000020">
    <property type="protein sequence ID" value="KAK8916282.1"/>
    <property type="molecule type" value="Genomic_DNA"/>
</dbReference>
<feature type="region of interest" description="Disordered" evidence="1">
    <location>
        <begin position="1"/>
        <end position="27"/>
    </location>
</feature>
<reference evidence="2 3" key="1">
    <citation type="journal article" date="2022" name="Nat. Plants">
        <title>Genomes of leafy and leafless Platanthera orchids illuminate the evolution of mycoheterotrophy.</title>
        <authorList>
            <person name="Li M.H."/>
            <person name="Liu K.W."/>
            <person name="Li Z."/>
            <person name="Lu H.C."/>
            <person name="Ye Q.L."/>
            <person name="Zhang D."/>
            <person name="Wang J.Y."/>
            <person name="Li Y.F."/>
            <person name="Zhong Z.M."/>
            <person name="Liu X."/>
            <person name="Yu X."/>
            <person name="Liu D.K."/>
            <person name="Tu X.D."/>
            <person name="Liu B."/>
            <person name="Hao Y."/>
            <person name="Liao X.Y."/>
            <person name="Jiang Y.T."/>
            <person name="Sun W.H."/>
            <person name="Chen J."/>
            <person name="Chen Y.Q."/>
            <person name="Ai Y."/>
            <person name="Zhai J.W."/>
            <person name="Wu S.S."/>
            <person name="Zhou Z."/>
            <person name="Hsiao Y.Y."/>
            <person name="Wu W.L."/>
            <person name="Chen Y.Y."/>
            <person name="Lin Y.F."/>
            <person name="Hsu J.L."/>
            <person name="Li C.Y."/>
            <person name="Wang Z.W."/>
            <person name="Zhao X."/>
            <person name="Zhong W.Y."/>
            <person name="Ma X.K."/>
            <person name="Ma L."/>
            <person name="Huang J."/>
            <person name="Chen G.Z."/>
            <person name="Huang M.Z."/>
            <person name="Huang L."/>
            <person name="Peng D.H."/>
            <person name="Luo Y.B."/>
            <person name="Zou S.Q."/>
            <person name="Chen S.P."/>
            <person name="Lan S."/>
            <person name="Tsai W.C."/>
            <person name="Van de Peer Y."/>
            <person name="Liu Z.J."/>
        </authorList>
    </citation>
    <scope>NUCLEOTIDE SEQUENCE [LARGE SCALE GENOMIC DNA]</scope>
    <source>
        <strain evidence="2">Lor287</strain>
    </source>
</reference>
<evidence type="ECO:0000313" key="3">
    <source>
        <dbReference type="Proteomes" id="UP001418222"/>
    </source>
</evidence>
<dbReference type="Proteomes" id="UP001418222">
    <property type="component" value="Unassembled WGS sequence"/>
</dbReference>
<name>A0AAP0AV32_9ASPA</name>
<sequence length="90" mass="10081">MGRRGEMDPVGAGERGNVQREDPLFGSPGGRLGCWNLGSRRLYGRKKTNGRDNRGLRVKEVGEMENWSGGMWIFSRLEDRAGRNEGWEAG</sequence>
<keyword evidence="3" id="KW-1185">Reference proteome</keyword>
<gene>
    <name evidence="2" type="ORF">KSP39_PZI022260</name>
</gene>
<comment type="caution">
    <text evidence="2">The sequence shown here is derived from an EMBL/GenBank/DDBJ whole genome shotgun (WGS) entry which is preliminary data.</text>
</comment>
<proteinExistence type="predicted"/>
<accession>A0AAP0AV32</accession>
<evidence type="ECO:0000313" key="2">
    <source>
        <dbReference type="EMBL" id="KAK8916282.1"/>
    </source>
</evidence>
<protein>
    <submittedName>
        <fullName evidence="2">Uncharacterized protein</fullName>
    </submittedName>
</protein>
<organism evidence="2 3">
    <name type="scientific">Platanthera zijinensis</name>
    <dbReference type="NCBI Taxonomy" id="2320716"/>
    <lineage>
        <taxon>Eukaryota</taxon>
        <taxon>Viridiplantae</taxon>
        <taxon>Streptophyta</taxon>
        <taxon>Embryophyta</taxon>
        <taxon>Tracheophyta</taxon>
        <taxon>Spermatophyta</taxon>
        <taxon>Magnoliopsida</taxon>
        <taxon>Liliopsida</taxon>
        <taxon>Asparagales</taxon>
        <taxon>Orchidaceae</taxon>
        <taxon>Orchidoideae</taxon>
        <taxon>Orchideae</taxon>
        <taxon>Orchidinae</taxon>
        <taxon>Platanthera</taxon>
    </lineage>
</organism>
<dbReference type="AlphaFoldDB" id="A0AAP0AV32"/>
<evidence type="ECO:0000256" key="1">
    <source>
        <dbReference type="SAM" id="MobiDB-lite"/>
    </source>
</evidence>